<dbReference type="InterPro" id="IPR016181">
    <property type="entry name" value="Acyl_CoA_acyltransferase"/>
</dbReference>
<dbReference type="CDD" id="cd04301">
    <property type="entry name" value="NAT_SF"/>
    <property type="match status" value="1"/>
</dbReference>
<name>A0A4R6LBR4_9FIRM</name>
<sequence>MSQEEGIKKWLPDQCYQNKKEAAEVINFLIECYSEIDPSTKPFVLGIELNENSDLIGHIGLSPVGGLIEVGYAVEEKHQGAGYATEAVKGFSDWAQKEFNLEAIWGIVGKENLASAKVLEKAGYSPDKSNENIDKDYYCFV</sequence>
<evidence type="ECO:0000259" key="1">
    <source>
        <dbReference type="PROSITE" id="PS51186"/>
    </source>
</evidence>
<dbReference type="AlphaFoldDB" id="A0A4R6LBR4"/>
<dbReference type="GO" id="GO:0016747">
    <property type="term" value="F:acyltransferase activity, transferring groups other than amino-acyl groups"/>
    <property type="evidence" value="ECO:0007669"/>
    <property type="project" value="InterPro"/>
</dbReference>
<dbReference type="SUPFAM" id="SSF55729">
    <property type="entry name" value="Acyl-CoA N-acyltransferases (Nat)"/>
    <property type="match status" value="1"/>
</dbReference>
<dbReference type="Proteomes" id="UP000295064">
    <property type="component" value="Unassembled WGS sequence"/>
</dbReference>
<evidence type="ECO:0000313" key="3">
    <source>
        <dbReference type="Proteomes" id="UP000295064"/>
    </source>
</evidence>
<evidence type="ECO:0000313" key="2">
    <source>
        <dbReference type="EMBL" id="TDO73046.1"/>
    </source>
</evidence>
<dbReference type="EMBL" id="SNWX01000040">
    <property type="protein sequence ID" value="TDO73046.1"/>
    <property type="molecule type" value="Genomic_DNA"/>
</dbReference>
<dbReference type="InterPro" id="IPR051531">
    <property type="entry name" value="N-acetyltransferase"/>
</dbReference>
<gene>
    <name evidence="2" type="ORF">DFR79_14011</name>
</gene>
<protein>
    <submittedName>
        <fullName evidence="2">RimJ/RimL family protein N-acetyltransferase</fullName>
    </submittedName>
</protein>
<accession>A0A4R6LBR4</accession>
<dbReference type="InterPro" id="IPR000182">
    <property type="entry name" value="GNAT_dom"/>
</dbReference>
<proteinExistence type="predicted"/>
<reference evidence="2 3" key="1">
    <citation type="submission" date="2019-03" db="EMBL/GenBank/DDBJ databases">
        <title>Subsurface microbial communities from deep shales in Ohio and West Virginia, USA.</title>
        <authorList>
            <person name="Wrighton K."/>
        </authorList>
    </citation>
    <scope>NUCLEOTIDE SEQUENCE [LARGE SCALE GENOMIC DNA]</scope>
    <source>
        <strain evidence="2 3">MA284_T2</strain>
    </source>
</reference>
<comment type="caution">
    <text evidence="2">The sequence shown here is derived from an EMBL/GenBank/DDBJ whole genome shotgun (WGS) entry which is preliminary data.</text>
</comment>
<feature type="domain" description="N-acetyltransferase" evidence="1">
    <location>
        <begin position="1"/>
        <end position="141"/>
    </location>
</feature>
<dbReference type="Gene3D" id="3.40.630.30">
    <property type="match status" value="1"/>
</dbReference>
<keyword evidence="2" id="KW-0808">Transferase</keyword>
<organism evidence="2 3">
    <name type="scientific">Halanaerobium saccharolyticum</name>
    <dbReference type="NCBI Taxonomy" id="43595"/>
    <lineage>
        <taxon>Bacteria</taxon>
        <taxon>Bacillati</taxon>
        <taxon>Bacillota</taxon>
        <taxon>Clostridia</taxon>
        <taxon>Halanaerobiales</taxon>
        <taxon>Halanaerobiaceae</taxon>
        <taxon>Halanaerobium</taxon>
    </lineage>
</organism>
<dbReference type="Pfam" id="PF13302">
    <property type="entry name" value="Acetyltransf_3"/>
    <property type="match status" value="1"/>
</dbReference>
<dbReference type="PANTHER" id="PTHR43792">
    <property type="entry name" value="GNAT FAMILY, PUTATIVE (AFU_ORTHOLOGUE AFUA_3G00765)-RELATED-RELATED"/>
    <property type="match status" value="1"/>
</dbReference>
<dbReference type="PROSITE" id="PS51186">
    <property type="entry name" value="GNAT"/>
    <property type="match status" value="1"/>
</dbReference>